<dbReference type="PANTHER" id="PTHR43677:SF11">
    <property type="entry name" value="ZINC-CONTAINING ALCOHOL DEHYDROGENASE"/>
    <property type="match status" value="1"/>
</dbReference>
<dbReference type="Proteomes" id="UP001168146">
    <property type="component" value="Unassembled WGS sequence"/>
</dbReference>
<dbReference type="PANTHER" id="PTHR43677">
    <property type="entry name" value="SHORT-CHAIN DEHYDROGENASE/REDUCTASE"/>
    <property type="match status" value="1"/>
</dbReference>
<dbReference type="InterPro" id="IPR020843">
    <property type="entry name" value="ER"/>
</dbReference>
<dbReference type="Gene3D" id="3.40.50.720">
    <property type="entry name" value="NAD(P)-binding Rossmann-like Domain"/>
    <property type="match status" value="1"/>
</dbReference>
<feature type="domain" description="Enoyl reductase (ER)" evidence="2">
    <location>
        <begin position="102"/>
        <end position="393"/>
    </location>
</feature>
<dbReference type="InterPro" id="IPR036291">
    <property type="entry name" value="NAD(P)-bd_dom_sf"/>
</dbReference>
<reference evidence="3" key="1">
    <citation type="submission" date="2021-12" db="EMBL/GenBank/DDBJ databases">
        <title>Black yeast isolated from Biological Soil Crust.</title>
        <authorList>
            <person name="Kurbessoian T."/>
        </authorList>
    </citation>
    <scope>NUCLEOTIDE SEQUENCE</scope>
    <source>
        <strain evidence="3">CCFEE 5208</strain>
    </source>
</reference>
<gene>
    <name evidence="3" type="ORF">LTR82_006115</name>
</gene>
<feature type="region of interest" description="Disordered" evidence="1">
    <location>
        <begin position="137"/>
        <end position="156"/>
    </location>
</feature>
<dbReference type="Gene3D" id="3.90.180.10">
    <property type="entry name" value="Medium-chain alcohol dehydrogenases, catalytic domain"/>
    <property type="match status" value="1"/>
</dbReference>
<dbReference type="SUPFAM" id="SSF50129">
    <property type="entry name" value="GroES-like"/>
    <property type="match status" value="1"/>
</dbReference>
<accession>A0AAN6FTS2</accession>
<sequence>MSSPFAHVVQRSRKCSGAEHGMTVARVSDEEGFLVSKRRLVREWLHLGCPYQAPEMLQIHHPRRKSIGGHGRQQSLRATASHGKPIHHSSDIMHQAQVQEWGQAPKYIEANESAPGPDEVRITVLATGVHQVVRSRAAGKHYSSGTPPHVPGVDGVGKTDDGQLVYWFSMERGTMADRVNIPKRNVRPLPEGTDPVQAAGIVNPALSSWMALKTRTEGLPADFTVLIVGATSASGRVAISLARALGAKKVIGAARNKTVLGTLSLDAMVVLADKPEDTDWSSLGDVDVILDYVYGPVTAHLLASLKSQRLTQYVHIGGLSGQELLLPGAVLRSKNLTIRGSGPGAWRMQDVADSIDELLEVVKGVPEQPIKLVKLKDIEAVWDEPVSAGRLVIQP</sequence>
<dbReference type="SMART" id="SM00829">
    <property type="entry name" value="PKS_ER"/>
    <property type="match status" value="1"/>
</dbReference>
<name>A0AAN6FTS2_9PEZI</name>
<evidence type="ECO:0000313" key="3">
    <source>
        <dbReference type="EMBL" id="KAK0322659.1"/>
    </source>
</evidence>
<evidence type="ECO:0000256" key="1">
    <source>
        <dbReference type="SAM" id="MobiDB-lite"/>
    </source>
</evidence>
<dbReference type="InterPro" id="IPR051397">
    <property type="entry name" value="Zn-ADH-like_protein"/>
</dbReference>
<dbReference type="InterPro" id="IPR011032">
    <property type="entry name" value="GroES-like_sf"/>
</dbReference>
<protein>
    <recommendedName>
        <fullName evidence="2">Enoyl reductase (ER) domain-containing protein</fullName>
    </recommendedName>
</protein>
<proteinExistence type="predicted"/>
<comment type="caution">
    <text evidence="3">The sequence shown here is derived from an EMBL/GenBank/DDBJ whole genome shotgun (WGS) entry which is preliminary data.</text>
</comment>
<dbReference type="GO" id="GO:0016491">
    <property type="term" value="F:oxidoreductase activity"/>
    <property type="evidence" value="ECO:0007669"/>
    <property type="project" value="InterPro"/>
</dbReference>
<organism evidence="3 4">
    <name type="scientific">Friedmanniomyces endolithicus</name>
    <dbReference type="NCBI Taxonomy" id="329885"/>
    <lineage>
        <taxon>Eukaryota</taxon>
        <taxon>Fungi</taxon>
        <taxon>Dikarya</taxon>
        <taxon>Ascomycota</taxon>
        <taxon>Pezizomycotina</taxon>
        <taxon>Dothideomycetes</taxon>
        <taxon>Dothideomycetidae</taxon>
        <taxon>Mycosphaerellales</taxon>
        <taxon>Teratosphaeriaceae</taxon>
        <taxon>Friedmanniomyces</taxon>
    </lineage>
</organism>
<evidence type="ECO:0000313" key="4">
    <source>
        <dbReference type="Proteomes" id="UP001168146"/>
    </source>
</evidence>
<dbReference type="EMBL" id="JASUXU010000015">
    <property type="protein sequence ID" value="KAK0322659.1"/>
    <property type="molecule type" value="Genomic_DNA"/>
</dbReference>
<evidence type="ECO:0000259" key="2">
    <source>
        <dbReference type="SMART" id="SM00829"/>
    </source>
</evidence>
<dbReference type="SUPFAM" id="SSF51735">
    <property type="entry name" value="NAD(P)-binding Rossmann-fold domains"/>
    <property type="match status" value="1"/>
</dbReference>
<dbReference type="AlphaFoldDB" id="A0AAN6FTS2"/>